<dbReference type="Proteomes" id="UP000054018">
    <property type="component" value="Unassembled WGS sequence"/>
</dbReference>
<gene>
    <name evidence="1" type="ORF">PISMIDRAFT_6504</name>
</gene>
<reference evidence="2" key="2">
    <citation type="submission" date="2015-01" db="EMBL/GenBank/DDBJ databases">
        <title>Evolutionary Origins and Diversification of the Mycorrhizal Mutualists.</title>
        <authorList>
            <consortium name="DOE Joint Genome Institute"/>
            <consortium name="Mycorrhizal Genomics Consortium"/>
            <person name="Kohler A."/>
            <person name="Kuo A."/>
            <person name="Nagy L.G."/>
            <person name="Floudas D."/>
            <person name="Copeland A."/>
            <person name="Barry K.W."/>
            <person name="Cichocki N."/>
            <person name="Veneault-Fourrey C."/>
            <person name="LaButti K."/>
            <person name="Lindquist E.A."/>
            <person name="Lipzen A."/>
            <person name="Lundell T."/>
            <person name="Morin E."/>
            <person name="Murat C."/>
            <person name="Riley R."/>
            <person name="Ohm R."/>
            <person name="Sun H."/>
            <person name="Tunlid A."/>
            <person name="Henrissat B."/>
            <person name="Grigoriev I.V."/>
            <person name="Hibbett D.S."/>
            <person name="Martin F."/>
        </authorList>
    </citation>
    <scope>NUCLEOTIDE SEQUENCE [LARGE SCALE GENOMIC DNA]</scope>
    <source>
        <strain evidence="2">441</strain>
    </source>
</reference>
<dbReference type="EMBL" id="KN833688">
    <property type="protein sequence ID" value="KIK29716.1"/>
    <property type="molecule type" value="Genomic_DNA"/>
</dbReference>
<proteinExistence type="predicted"/>
<dbReference type="STRING" id="765257.A0A0C9ZK70"/>
<dbReference type="OrthoDB" id="5362978at2759"/>
<keyword evidence="2" id="KW-1185">Reference proteome</keyword>
<accession>A0A0C9ZK70</accession>
<sequence>MPPLKSERGTLRLGQSTWFNKLLHSLFPPDTEFTVVLEYPKPTPPQSCGPISFLEVFIGTRPVFILELNARADLMYESLRQAADEVIRARLGGLASRCPIPTVHAVSAMGTRLRFYHLDTTDVAGEIAPLSIPRHPTRVTETAPKERWDCDVLDADGEARLRAVVDAIKEACENVADA</sequence>
<protein>
    <submittedName>
        <fullName evidence="1">Uncharacterized protein</fullName>
    </submittedName>
</protein>
<evidence type="ECO:0000313" key="1">
    <source>
        <dbReference type="EMBL" id="KIK29716.1"/>
    </source>
</evidence>
<reference evidence="1 2" key="1">
    <citation type="submission" date="2014-04" db="EMBL/GenBank/DDBJ databases">
        <authorList>
            <consortium name="DOE Joint Genome Institute"/>
            <person name="Kuo A."/>
            <person name="Kohler A."/>
            <person name="Costa M.D."/>
            <person name="Nagy L.G."/>
            <person name="Floudas D."/>
            <person name="Copeland A."/>
            <person name="Barry K.W."/>
            <person name="Cichocki N."/>
            <person name="Veneault-Fourrey C."/>
            <person name="LaButti K."/>
            <person name="Lindquist E.A."/>
            <person name="Lipzen A."/>
            <person name="Lundell T."/>
            <person name="Morin E."/>
            <person name="Murat C."/>
            <person name="Sun H."/>
            <person name="Tunlid A."/>
            <person name="Henrissat B."/>
            <person name="Grigoriev I.V."/>
            <person name="Hibbett D.S."/>
            <person name="Martin F."/>
            <person name="Nordberg H.P."/>
            <person name="Cantor M.N."/>
            <person name="Hua S.X."/>
        </authorList>
    </citation>
    <scope>NUCLEOTIDE SEQUENCE [LARGE SCALE GENOMIC DNA]</scope>
    <source>
        <strain evidence="1 2">441</strain>
    </source>
</reference>
<dbReference type="HOGENOM" id="CLU_085786_3_0_1"/>
<organism evidence="1 2">
    <name type="scientific">Pisolithus microcarpus 441</name>
    <dbReference type="NCBI Taxonomy" id="765257"/>
    <lineage>
        <taxon>Eukaryota</taxon>
        <taxon>Fungi</taxon>
        <taxon>Dikarya</taxon>
        <taxon>Basidiomycota</taxon>
        <taxon>Agaricomycotina</taxon>
        <taxon>Agaricomycetes</taxon>
        <taxon>Agaricomycetidae</taxon>
        <taxon>Boletales</taxon>
        <taxon>Sclerodermatineae</taxon>
        <taxon>Pisolithaceae</taxon>
        <taxon>Pisolithus</taxon>
    </lineage>
</organism>
<evidence type="ECO:0000313" key="2">
    <source>
        <dbReference type="Proteomes" id="UP000054018"/>
    </source>
</evidence>
<name>A0A0C9ZK70_9AGAM</name>
<dbReference type="AlphaFoldDB" id="A0A0C9ZK70"/>